<evidence type="ECO:0000256" key="1">
    <source>
        <dbReference type="SAM" id="Phobius"/>
    </source>
</evidence>
<keyword evidence="3" id="KW-1185">Reference proteome</keyword>
<proteinExistence type="predicted"/>
<accession>A0ABX8BN95</accession>
<name>A0ABX8BN95_9ACTN</name>
<protein>
    <recommendedName>
        <fullName evidence="4">Glycine zipper family protein</fullName>
    </recommendedName>
</protein>
<feature type="transmembrane region" description="Helical" evidence="1">
    <location>
        <begin position="20"/>
        <end position="51"/>
    </location>
</feature>
<dbReference type="EMBL" id="CP074133">
    <property type="protein sequence ID" value="QUX23073.1"/>
    <property type="molecule type" value="Genomic_DNA"/>
</dbReference>
<dbReference type="Proteomes" id="UP000676079">
    <property type="component" value="Chromosome"/>
</dbReference>
<evidence type="ECO:0008006" key="4">
    <source>
        <dbReference type="Google" id="ProtNLM"/>
    </source>
</evidence>
<keyword evidence="1" id="KW-1133">Transmembrane helix</keyword>
<sequence>MVHMTKTQSTSPDWTLGLSLGLAVGMGFAAVLTDLLLGVTLSACFGVALAYTLPQARRAATAAQ</sequence>
<keyword evidence="1" id="KW-0472">Membrane</keyword>
<organism evidence="2 3">
    <name type="scientific">Nocardiopsis changdeensis</name>
    <dbReference type="NCBI Taxonomy" id="2831969"/>
    <lineage>
        <taxon>Bacteria</taxon>
        <taxon>Bacillati</taxon>
        <taxon>Actinomycetota</taxon>
        <taxon>Actinomycetes</taxon>
        <taxon>Streptosporangiales</taxon>
        <taxon>Nocardiopsidaceae</taxon>
        <taxon>Nocardiopsis</taxon>
    </lineage>
</organism>
<gene>
    <name evidence="2" type="ORF">KGD84_01295</name>
</gene>
<evidence type="ECO:0000313" key="3">
    <source>
        <dbReference type="Proteomes" id="UP000676079"/>
    </source>
</evidence>
<evidence type="ECO:0000313" key="2">
    <source>
        <dbReference type="EMBL" id="QUX23073.1"/>
    </source>
</evidence>
<keyword evidence="1" id="KW-0812">Transmembrane</keyword>
<reference evidence="2 3" key="1">
    <citation type="submission" date="2021-05" db="EMBL/GenBank/DDBJ databases">
        <title>Direct Submission.</title>
        <authorList>
            <person name="Li K."/>
            <person name="Gao J."/>
        </authorList>
    </citation>
    <scope>NUCLEOTIDE SEQUENCE [LARGE SCALE GENOMIC DNA]</scope>
    <source>
        <strain evidence="2 3">Mg02</strain>
    </source>
</reference>